<feature type="coiled-coil region" evidence="12">
    <location>
        <begin position="149"/>
        <end position="181"/>
    </location>
</feature>
<dbReference type="SUPFAM" id="SSF57850">
    <property type="entry name" value="RING/U-box"/>
    <property type="match status" value="1"/>
</dbReference>
<keyword evidence="10" id="KW-0539">Nucleus</keyword>
<proteinExistence type="predicted"/>
<dbReference type="InterPro" id="IPR001841">
    <property type="entry name" value="Znf_RING"/>
</dbReference>
<dbReference type="GO" id="GO:0035861">
    <property type="term" value="C:site of double-strand break"/>
    <property type="evidence" value="ECO:0007669"/>
    <property type="project" value="TreeGrafter"/>
</dbReference>
<evidence type="ECO:0000256" key="8">
    <source>
        <dbReference type="ARBA" id="ARBA00022786"/>
    </source>
</evidence>
<evidence type="ECO:0000256" key="3">
    <source>
        <dbReference type="ARBA" id="ARBA00012483"/>
    </source>
</evidence>
<dbReference type="AlphaFoldDB" id="A0A8T0YWW6"/>
<feature type="domain" description="RING-type" evidence="14">
    <location>
        <begin position="40"/>
        <end position="80"/>
    </location>
</feature>
<sequence>MRQPSRMALTRSRATTAPLAHPAPPSPPMSSVSIPIRFQCPLCLDVLRRPIQLPCCQRYLCMECFERGLELTSVNCGFCRRRVVGFARTKQYKVDEAMWTAIKTQCPFLGDIADDREPLVEFFDENAPPLHNGSEDHPTTSDESSGELKAFYERQLLEHQSQVQEAEQRALEQTIEFLENDLEFTASLAASPASSTSSSSSPGPTLSGAKKKLKVAATPRTTRSSSHRPLTRSLSTVDDKQPKLDNFFASSRASSSHSGLSLGRAHSTNVGLSSPRARTHLKIDEPHRKYFLRSASHSPTPTKQRRRQPVKGRKPLLQLTLDTTISPIALHTRSRDLKRANSVDSESEPTKMLTRQGRRRSSWKCVECTYTNTCFDSRCSMCRCLPPPEAFTSLSSH</sequence>
<keyword evidence="4" id="KW-0808">Transferase</keyword>
<evidence type="ECO:0000313" key="16">
    <source>
        <dbReference type="EMBL" id="KAG2854165.1"/>
    </source>
</evidence>
<evidence type="ECO:0000313" key="17">
    <source>
        <dbReference type="EMBL" id="KAG2911196.1"/>
    </source>
</evidence>
<name>A0A8T0YWW6_9STRA</name>
<feature type="region of interest" description="Disordered" evidence="13">
    <location>
        <begin position="124"/>
        <end position="145"/>
    </location>
</feature>
<feature type="compositionally biased region" description="Low complexity" evidence="13">
    <location>
        <begin position="189"/>
        <end position="208"/>
    </location>
</feature>
<gene>
    <name evidence="16" type="ORF">PC113_g13546</name>
    <name evidence="17" type="ORF">PC115_g12622</name>
    <name evidence="18" type="ORF">PC118_g13298</name>
</gene>
<dbReference type="GO" id="GO:0061630">
    <property type="term" value="F:ubiquitin protein ligase activity"/>
    <property type="evidence" value="ECO:0007669"/>
    <property type="project" value="UniProtKB-EC"/>
</dbReference>
<dbReference type="PROSITE" id="PS50089">
    <property type="entry name" value="ZF_RING_2"/>
    <property type="match status" value="1"/>
</dbReference>
<comment type="subcellular location">
    <subcellularLocation>
        <location evidence="2">Nucleus</location>
    </subcellularLocation>
</comment>
<evidence type="ECO:0000259" key="14">
    <source>
        <dbReference type="PROSITE" id="PS50089"/>
    </source>
</evidence>
<feature type="compositionally biased region" description="Low complexity" evidence="13">
    <location>
        <begin position="250"/>
        <end position="267"/>
    </location>
</feature>
<comment type="catalytic activity">
    <reaction evidence="1">
        <text>S-ubiquitinyl-[E2 ubiquitin-conjugating enzyme]-L-cysteine + [acceptor protein]-L-lysine = [E2 ubiquitin-conjugating enzyme]-L-cysteine + N(6)-ubiquitinyl-[acceptor protein]-L-lysine.</text>
        <dbReference type="EC" id="2.3.2.27"/>
    </reaction>
</comment>
<keyword evidence="5" id="KW-0479">Metal-binding</keyword>
<evidence type="ECO:0000256" key="7">
    <source>
        <dbReference type="ARBA" id="ARBA00022771"/>
    </source>
</evidence>
<comment type="caution">
    <text evidence="16">The sequence shown here is derived from an EMBL/GenBank/DDBJ whole genome shotgun (WGS) entry which is preliminary data.</text>
</comment>
<dbReference type="InterPro" id="IPR001876">
    <property type="entry name" value="Znf_RanBP2"/>
</dbReference>
<dbReference type="Proteomes" id="UP000774804">
    <property type="component" value="Unassembled WGS sequence"/>
</dbReference>
<protein>
    <recommendedName>
        <fullName evidence="3">RING-type E3 ubiquitin transferase</fullName>
        <ecNumber evidence="3">2.3.2.27</ecNumber>
    </recommendedName>
</protein>
<dbReference type="Proteomes" id="UP000697107">
    <property type="component" value="Unassembled WGS sequence"/>
</dbReference>
<keyword evidence="8" id="KW-0833">Ubl conjugation pathway</keyword>
<evidence type="ECO:0000256" key="1">
    <source>
        <dbReference type="ARBA" id="ARBA00000900"/>
    </source>
</evidence>
<evidence type="ECO:0000256" key="6">
    <source>
        <dbReference type="ARBA" id="ARBA00022763"/>
    </source>
</evidence>
<feature type="region of interest" description="Disordered" evidence="13">
    <location>
        <begin position="1"/>
        <end position="26"/>
    </location>
</feature>
<dbReference type="EC" id="2.3.2.27" evidence="3"/>
<evidence type="ECO:0000313" key="19">
    <source>
        <dbReference type="Proteomes" id="UP000735874"/>
    </source>
</evidence>
<dbReference type="GO" id="GO:0008270">
    <property type="term" value="F:zinc ion binding"/>
    <property type="evidence" value="ECO:0007669"/>
    <property type="project" value="UniProtKB-KW"/>
</dbReference>
<dbReference type="Gene3D" id="3.30.40.10">
    <property type="entry name" value="Zinc/RING finger domain, C3HC4 (zinc finger)"/>
    <property type="match status" value="1"/>
</dbReference>
<dbReference type="PROSITE" id="PS50199">
    <property type="entry name" value="ZF_RANBP2_2"/>
    <property type="match status" value="1"/>
</dbReference>
<keyword evidence="9" id="KW-0862">Zinc</keyword>
<evidence type="ECO:0000259" key="15">
    <source>
        <dbReference type="PROSITE" id="PS50199"/>
    </source>
</evidence>
<dbReference type="PANTHER" id="PTHR23328:SF0">
    <property type="entry name" value="RING-TYPE DOMAIN-CONTAINING PROTEIN"/>
    <property type="match status" value="1"/>
</dbReference>
<dbReference type="GO" id="GO:0005634">
    <property type="term" value="C:nucleus"/>
    <property type="evidence" value="ECO:0007669"/>
    <property type="project" value="UniProtKB-SubCell"/>
</dbReference>
<dbReference type="PANTHER" id="PTHR23328">
    <property type="entry name" value="RING-TYPE DOMAIN-CONTAINING PROTEIN"/>
    <property type="match status" value="1"/>
</dbReference>
<dbReference type="EMBL" id="RCMG01000443">
    <property type="protein sequence ID" value="KAG2854165.1"/>
    <property type="molecule type" value="Genomic_DNA"/>
</dbReference>
<dbReference type="EMBL" id="RCMI01000428">
    <property type="protein sequence ID" value="KAG2911196.1"/>
    <property type="molecule type" value="Genomic_DNA"/>
</dbReference>
<evidence type="ECO:0000256" key="9">
    <source>
        <dbReference type="ARBA" id="ARBA00022833"/>
    </source>
</evidence>
<evidence type="ECO:0000256" key="4">
    <source>
        <dbReference type="ARBA" id="ARBA00022679"/>
    </source>
</evidence>
<evidence type="ECO:0000256" key="5">
    <source>
        <dbReference type="ARBA" id="ARBA00022723"/>
    </source>
</evidence>
<organism evidence="16 19">
    <name type="scientific">Phytophthora cactorum</name>
    <dbReference type="NCBI Taxonomy" id="29920"/>
    <lineage>
        <taxon>Eukaryota</taxon>
        <taxon>Sar</taxon>
        <taxon>Stramenopiles</taxon>
        <taxon>Oomycota</taxon>
        <taxon>Peronosporomycetes</taxon>
        <taxon>Peronosporales</taxon>
        <taxon>Peronosporaceae</taxon>
        <taxon>Phytophthora</taxon>
    </lineage>
</organism>
<dbReference type="InterPro" id="IPR051657">
    <property type="entry name" value="RNF168/RNF169_E3_ubiq-ligase"/>
</dbReference>
<feature type="domain" description="RanBP2-type" evidence="15">
    <location>
        <begin position="355"/>
        <end position="388"/>
    </location>
</feature>
<keyword evidence="12" id="KW-0175">Coiled coil</keyword>
<dbReference type="EMBL" id="RCML01000452">
    <property type="protein sequence ID" value="KAG2976696.1"/>
    <property type="molecule type" value="Genomic_DNA"/>
</dbReference>
<dbReference type="VEuPathDB" id="FungiDB:PC110_g3502"/>
<accession>A0A8T0YWW6</accession>
<evidence type="ECO:0000313" key="18">
    <source>
        <dbReference type="EMBL" id="KAG2976696.1"/>
    </source>
</evidence>
<dbReference type="Proteomes" id="UP000735874">
    <property type="component" value="Unassembled WGS sequence"/>
</dbReference>
<evidence type="ECO:0000256" key="2">
    <source>
        <dbReference type="ARBA" id="ARBA00004123"/>
    </source>
</evidence>
<keyword evidence="6" id="KW-0227">DNA damage</keyword>
<evidence type="ECO:0000256" key="10">
    <source>
        <dbReference type="ARBA" id="ARBA00023242"/>
    </source>
</evidence>
<dbReference type="GO" id="GO:0006302">
    <property type="term" value="P:double-strand break repair"/>
    <property type="evidence" value="ECO:0007669"/>
    <property type="project" value="TreeGrafter"/>
</dbReference>
<evidence type="ECO:0000256" key="11">
    <source>
        <dbReference type="PROSITE-ProRule" id="PRU00322"/>
    </source>
</evidence>
<dbReference type="PROSITE" id="PS01358">
    <property type="entry name" value="ZF_RANBP2_1"/>
    <property type="match status" value="1"/>
</dbReference>
<dbReference type="GO" id="GO:0031491">
    <property type="term" value="F:nucleosome binding"/>
    <property type="evidence" value="ECO:0007669"/>
    <property type="project" value="TreeGrafter"/>
</dbReference>
<evidence type="ECO:0000256" key="12">
    <source>
        <dbReference type="SAM" id="Coils"/>
    </source>
</evidence>
<feature type="region of interest" description="Disordered" evidence="13">
    <location>
        <begin position="250"/>
        <end position="274"/>
    </location>
</feature>
<keyword evidence="7 11" id="KW-0863">Zinc-finger</keyword>
<reference evidence="16" key="1">
    <citation type="submission" date="2018-10" db="EMBL/GenBank/DDBJ databases">
        <title>Effector identification in a new, highly contiguous assembly of the strawberry crown rot pathogen Phytophthora cactorum.</title>
        <authorList>
            <person name="Armitage A.D."/>
            <person name="Nellist C.F."/>
            <person name="Bates H."/>
            <person name="Vickerstaff R.J."/>
            <person name="Harrison R.J."/>
        </authorList>
    </citation>
    <scope>NUCLEOTIDE SEQUENCE</scope>
    <source>
        <strain evidence="16">15-7</strain>
        <strain evidence="17">4032</strain>
        <strain evidence="18">P415</strain>
    </source>
</reference>
<feature type="region of interest" description="Disordered" evidence="13">
    <location>
        <begin position="189"/>
        <end position="238"/>
    </location>
</feature>
<dbReference type="InterPro" id="IPR013083">
    <property type="entry name" value="Znf_RING/FYVE/PHD"/>
</dbReference>
<feature type="region of interest" description="Disordered" evidence="13">
    <location>
        <begin position="336"/>
        <end position="356"/>
    </location>
</feature>
<evidence type="ECO:0000256" key="13">
    <source>
        <dbReference type="SAM" id="MobiDB-lite"/>
    </source>
</evidence>